<geneLocation type="plasmid" evidence="3 4">
    <name>RPME01</name>
</geneLocation>
<name>A2SNP8_METPP</name>
<accession>A2SNP8</accession>
<keyword evidence="2" id="KW-0472">Membrane</keyword>
<proteinExistence type="predicted"/>
<organism evidence="3 4">
    <name type="scientific">Methylibium petroleiphilum (strain ATCC BAA-1232 / LMG 22953 / PM1)</name>
    <dbReference type="NCBI Taxonomy" id="420662"/>
    <lineage>
        <taxon>Bacteria</taxon>
        <taxon>Pseudomonadati</taxon>
        <taxon>Pseudomonadota</taxon>
        <taxon>Betaproteobacteria</taxon>
        <taxon>Burkholderiales</taxon>
        <taxon>Sphaerotilaceae</taxon>
        <taxon>Methylibium</taxon>
    </lineage>
</organism>
<protein>
    <submittedName>
        <fullName evidence="3">Uncharacterized protein</fullName>
    </submittedName>
</protein>
<reference evidence="3 4" key="1">
    <citation type="journal article" date="2007" name="J. Bacteriol.">
        <title>Whole-genome analysis of the methyl tert-butyl ether-degrading beta-proteobacterium Methylibium petroleiphilum PM1.</title>
        <authorList>
            <person name="Kane S.R."/>
            <person name="Chakicherla A.Y."/>
            <person name="Chain P.S.G."/>
            <person name="Schmidt R."/>
            <person name="Shin M.W."/>
            <person name="Legler T.C."/>
            <person name="Scow K.M."/>
            <person name="Larimer F.W."/>
            <person name="Lucas S.M."/>
            <person name="Richardson P.M."/>
            <person name="Hristova K.R."/>
        </authorList>
    </citation>
    <scope>NUCLEOTIDE SEQUENCE [LARGE SCALE GENOMIC DNA]</scope>
    <source>
        <strain evidence="4">ATCC BAA-1232 / LMG 22953 / PM1</strain>
        <plasmid evidence="3 4">RPME01</plasmid>
    </source>
</reference>
<dbReference type="HOGENOM" id="CLU_893937_0_0_4"/>
<feature type="transmembrane region" description="Helical" evidence="2">
    <location>
        <begin position="164"/>
        <end position="184"/>
    </location>
</feature>
<gene>
    <name evidence="3" type="ordered locus">Mpe_B0412</name>
</gene>
<evidence type="ECO:0000256" key="2">
    <source>
        <dbReference type="SAM" id="Phobius"/>
    </source>
</evidence>
<dbReference type="AlphaFoldDB" id="A2SNP8"/>
<dbReference type="EMBL" id="CP000556">
    <property type="protein sequence ID" value="ABM97187.1"/>
    <property type="molecule type" value="Genomic_DNA"/>
</dbReference>
<evidence type="ECO:0000256" key="1">
    <source>
        <dbReference type="SAM" id="MobiDB-lite"/>
    </source>
</evidence>
<evidence type="ECO:0000313" key="3">
    <source>
        <dbReference type="EMBL" id="ABM97187.1"/>
    </source>
</evidence>
<feature type="compositionally biased region" description="Low complexity" evidence="1">
    <location>
        <begin position="294"/>
        <end position="303"/>
    </location>
</feature>
<keyword evidence="2" id="KW-1133">Transmembrane helix</keyword>
<dbReference type="KEGG" id="mpt:Mpe_B0412"/>
<dbReference type="RefSeq" id="WP_011831775.1">
    <property type="nucleotide sequence ID" value="NC_008826.1"/>
</dbReference>
<sequence length="320" mass="33734">MSSLSFESLYGSMIAGSVPVHAGDVEQSVAYAAADALDTRAVHYHYFRAKDAPKAYYFAVPSKALASHSDARTPLTAAIPGSPEHLGDGAYLIADGSLAAVAISVDGDLRLLMNTRDVIERHLTEIGVPVHDVSHAVGGELSSSLSRGRRASDKLAGIASKASIFTLGVTVFAAFLLSLANGYLNAKVQDGYRERSQALAKVVEELNFSSPLSQQVYRLHSLAAVAIQGKGWVEKFEYRGGVTSYELGVQPSARDEAMKRLGVGHQAEERGDFVVISYSDSKPAAPAVAKAASAAEPAASTPAGRSTKVAQLTAQKEKSK</sequence>
<keyword evidence="2" id="KW-0812">Transmembrane</keyword>
<dbReference type="Proteomes" id="UP000000366">
    <property type="component" value="Plasmid RPME01"/>
</dbReference>
<feature type="region of interest" description="Disordered" evidence="1">
    <location>
        <begin position="294"/>
        <end position="320"/>
    </location>
</feature>
<keyword evidence="4" id="KW-1185">Reference proteome</keyword>
<dbReference type="eggNOG" id="ENOG50346ZR">
    <property type="taxonomic scope" value="Bacteria"/>
</dbReference>
<keyword evidence="3" id="KW-0614">Plasmid</keyword>
<evidence type="ECO:0000313" key="4">
    <source>
        <dbReference type="Proteomes" id="UP000000366"/>
    </source>
</evidence>